<dbReference type="FunFam" id="2.160.10.10:FF:000008">
    <property type="entry name" value="Maltose O-acetyltransferase"/>
    <property type="match status" value="1"/>
</dbReference>
<comment type="similarity">
    <text evidence="1 5">Belongs to the transferase hexapeptide repeat family.</text>
</comment>
<accession>A0A412Z2B3</accession>
<evidence type="ECO:0000259" key="6">
    <source>
        <dbReference type="SMART" id="SM01266"/>
    </source>
</evidence>
<keyword evidence="3" id="KW-0677">Repeat</keyword>
<dbReference type="PANTHER" id="PTHR43017">
    <property type="entry name" value="GALACTOSIDE O-ACETYLTRANSFERASE"/>
    <property type="match status" value="1"/>
</dbReference>
<evidence type="ECO:0000256" key="3">
    <source>
        <dbReference type="ARBA" id="ARBA00022737"/>
    </source>
</evidence>
<dbReference type="EMBL" id="QSHZ01000011">
    <property type="protein sequence ID" value="RHC55913.1"/>
    <property type="molecule type" value="Genomic_DNA"/>
</dbReference>
<dbReference type="PROSITE" id="PS00101">
    <property type="entry name" value="HEXAPEP_TRANSFERASES"/>
    <property type="match status" value="1"/>
</dbReference>
<dbReference type="InterPro" id="IPR011004">
    <property type="entry name" value="Trimer_LpxA-like_sf"/>
</dbReference>
<dbReference type="EMBL" id="QRZM01000008">
    <property type="protein sequence ID" value="RGV74040.1"/>
    <property type="molecule type" value="Genomic_DNA"/>
</dbReference>
<dbReference type="SMART" id="SM01266">
    <property type="entry name" value="Mac"/>
    <property type="match status" value="1"/>
</dbReference>
<comment type="caution">
    <text evidence="7">The sequence shown here is derived from an EMBL/GenBank/DDBJ whole genome shotgun (WGS) entry which is preliminary data.</text>
</comment>
<proteinExistence type="inferred from homology"/>
<sequence length="208" mass="23459">MQKIMTEKERMLSEKLYIPMDEALAADCARSRRLVRLINGTTEEQAEYRVQLFKELFGRTGENLWVEPPFHCDYGCHISVGENFYANFDCIILDVCDVTIGDNVFLAPRVCIYTAGHPIDAGVRRRQLEYGKKVVIGNDVWVGGNTVINPGVTIGDNVVIGSGSVVTKDIPSGVIAAGNPCRVLRPVTEEDTRYWEELEREYRRDRGE</sequence>
<evidence type="ECO:0000313" key="10">
    <source>
        <dbReference type="Proteomes" id="UP000284543"/>
    </source>
</evidence>
<evidence type="ECO:0000313" key="9">
    <source>
        <dbReference type="Proteomes" id="UP000283975"/>
    </source>
</evidence>
<keyword evidence="4 5" id="KW-0012">Acyltransferase</keyword>
<feature type="domain" description="Maltose/galactoside acetyltransferase" evidence="6">
    <location>
        <begin position="8"/>
        <end position="62"/>
    </location>
</feature>
<keyword evidence="2 5" id="KW-0808">Transferase</keyword>
<dbReference type="CDD" id="cd03357">
    <property type="entry name" value="LbH_MAT_GAT"/>
    <property type="match status" value="1"/>
</dbReference>
<protein>
    <recommendedName>
        <fullName evidence="5">Acetyltransferase</fullName>
        <ecNumber evidence="5">2.3.1.-</ecNumber>
    </recommendedName>
</protein>
<reference evidence="9 10" key="1">
    <citation type="submission" date="2018-08" db="EMBL/GenBank/DDBJ databases">
        <title>A genome reference for cultivated species of the human gut microbiota.</title>
        <authorList>
            <person name="Zou Y."/>
            <person name="Xue W."/>
            <person name="Luo G."/>
        </authorList>
    </citation>
    <scope>NUCLEOTIDE SEQUENCE [LARGE SCALE GENOMIC DNA]</scope>
    <source>
        <strain evidence="7 10">AF14-18</strain>
        <strain evidence="8 9">AM35-14</strain>
    </source>
</reference>
<dbReference type="Pfam" id="PF12464">
    <property type="entry name" value="Mac"/>
    <property type="match status" value="1"/>
</dbReference>
<dbReference type="InterPro" id="IPR024688">
    <property type="entry name" value="Mac_dom"/>
</dbReference>
<evidence type="ECO:0000256" key="4">
    <source>
        <dbReference type="ARBA" id="ARBA00023315"/>
    </source>
</evidence>
<evidence type="ECO:0000313" key="7">
    <source>
        <dbReference type="EMBL" id="RGV74040.1"/>
    </source>
</evidence>
<dbReference type="InterPro" id="IPR018357">
    <property type="entry name" value="Hexapep_transf_CS"/>
</dbReference>
<evidence type="ECO:0000256" key="1">
    <source>
        <dbReference type="ARBA" id="ARBA00007274"/>
    </source>
</evidence>
<evidence type="ECO:0000313" key="8">
    <source>
        <dbReference type="EMBL" id="RHC55913.1"/>
    </source>
</evidence>
<dbReference type="GO" id="GO:0008870">
    <property type="term" value="F:galactoside O-acetyltransferase activity"/>
    <property type="evidence" value="ECO:0007669"/>
    <property type="project" value="TreeGrafter"/>
</dbReference>
<name>A0A412Z2B3_9FIRM</name>
<dbReference type="Pfam" id="PF00132">
    <property type="entry name" value="Hexapep"/>
    <property type="match status" value="1"/>
</dbReference>
<dbReference type="AlphaFoldDB" id="A0A412Z2B3"/>
<organism evidence="7 10">
    <name type="scientific">Enterocloster bolteae</name>
    <dbReference type="NCBI Taxonomy" id="208479"/>
    <lineage>
        <taxon>Bacteria</taxon>
        <taxon>Bacillati</taxon>
        <taxon>Bacillota</taxon>
        <taxon>Clostridia</taxon>
        <taxon>Lachnospirales</taxon>
        <taxon>Lachnospiraceae</taxon>
        <taxon>Enterocloster</taxon>
    </lineage>
</organism>
<evidence type="ECO:0000256" key="5">
    <source>
        <dbReference type="RuleBase" id="RU367021"/>
    </source>
</evidence>
<dbReference type="Gene3D" id="2.160.10.10">
    <property type="entry name" value="Hexapeptide repeat proteins"/>
    <property type="match status" value="1"/>
</dbReference>
<dbReference type="InterPro" id="IPR001451">
    <property type="entry name" value="Hexapep"/>
</dbReference>
<evidence type="ECO:0000256" key="2">
    <source>
        <dbReference type="ARBA" id="ARBA00022679"/>
    </source>
</evidence>
<dbReference type="EC" id="2.3.1.-" evidence="5"/>
<gene>
    <name evidence="8" type="ORF">DW839_12070</name>
    <name evidence="7" type="ORF">DWW02_18770</name>
</gene>
<dbReference type="PANTHER" id="PTHR43017:SF1">
    <property type="entry name" value="ACETYLTRANSFERASE YJL218W-RELATED"/>
    <property type="match status" value="1"/>
</dbReference>
<dbReference type="Proteomes" id="UP000283975">
    <property type="component" value="Unassembled WGS sequence"/>
</dbReference>
<dbReference type="RefSeq" id="WP_002569507.1">
    <property type="nucleotide sequence ID" value="NZ_CABKUK010000008.1"/>
</dbReference>
<dbReference type="Proteomes" id="UP000284543">
    <property type="component" value="Unassembled WGS sequence"/>
</dbReference>
<dbReference type="InterPro" id="IPR039369">
    <property type="entry name" value="LacA-like"/>
</dbReference>
<dbReference type="SUPFAM" id="SSF51161">
    <property type="entry name" value="Trimeric LpxA-like enzymes"/>
    <property type="match status" value="1"/>
</dbReference>